<dbReference type="AlphaFoldDB" id="A0AAV5LNB4"/>
<evidence type="ECO:0000259" key="1">
    <source>
        <dbReference type="Pfam" id="PF00407"/>
    </source>
</evidence>
<dbReference type="InterPro" id="IPR023393">
    <property type="entry name" value="START-like_dom_sf"/>
</dbReference>
<dbReference type="Gene3D" id="3.30.530.20">
    <property type="match status" value="1"/>
</dbReference>
<comment type="caution">
    <text evidence="2">The sequence shown here is derived from an EMBL/GenBank/DDBJ whole genome shotgun (WGS) entry which is preliminary data.</text>
</comment>
<dbReference type="SUPFAM" id="SSF55961">
    <property type="entry name" value="Bet v1-like"/>
    <property type="match status" value="1"/>
</dbReference>
<keyword evidence="3" id="KW-1185">Reference proteome</keyword>
<feature type="domain" description="Bet v I/Major latex protein" evidence="1">
    <location>
        <begin position="1"/>
        <end position="44"/>
    </location>
</feature>
<dbReference type="EMBL" id="BPVZ01000129">
    <property type="protein sequence ID" value="GKV38624.1"/>
    <property type="molecule type" value="Genomic_DNA"/>
</dbReference>
<reference evidence="2 3" key="1">
    <citation type="journal article" date="2021" name="Commun. Biol.">
        <title>The genome of Shorea leprosula (Dipterocarpaceae) highlights the ecological relevance of drought in aseasonal tropical rainforests.</title>
        <authorList>
            <person name="Ng K.K.S."/>
            <person name="Kobayashi M.J."/>
            <person name="Fawcett J.A."/>
            <person name="Hatakeyama M."/>
            <person name="Paape T."/>
            <person name="Ng C.H."/>
            <person name="Ang C.C."/>
            <person name="Tnah L.H."/>
            <person name="Lee C.T."/>
            <person name="Nishiyama T."/>
            <person name="Sese J."/>
            <person name="O'Brien M.J."/>
            <person name="Copetti D."/>
            <person name="Mohd Noor M.I."/>
            <person name="Ong R.C."/>
            <person name="Putra M."/>
            <person name="Sireger I.Z."/>
            <person name="Indrioko S."/>
            <person name="Kosugi Y."/>
            <person name="Izuno A."/>
            <person name="Isagi Y."/>
            <person name="Lee S.L."/>
            <person name="Shimizu K.K."/>
        </authorList>
    </citation>
    <scope>NUCLEOTIDE SEQUENCE [LARGE SCALE GENOMIC DNA]</scope>
    <source>
        <strain evidence="2">214</strain>
    </source>
</reference>
<name>A0AAV5LNB4_9ROSI</name>
<evidence type="ECO:0000313" key="3">
    <source>
        <dbReference type="Proteomes" id="UP001054252"/>
    </source>
</evidence>
<evidence type="ECO:0000313" key="2">
    <source>
        <dbReference type="EMBL" id="GKV38624.1"/>
    </source>
</evidence>
<dbReference type="InterPro" id="IPR000916">
    <property type="entry name" value="Bet_v_I/MLP"/>
</dbReference>
<accession>A0AAV5LNB4</accession>
<protein>
    <recommendedName>
        <fullName evidence="1">Bet v I/Major latex protein domain-containing protein</fullName>
    </recommendedName>
</protein>
<sequence>MVDAVDYKKKSIRFKAIVGNLLEYYRSFKYILDQVTPKGDKGSLAS</sequence>
<proteinExistence type="predicted"/>
<dbReference type="GO" id="GO:0006952">
    <property type="term" value="P:defense response"/>
    <property type="evidence" value="ECO:0007669"/>
    <property type="project" value="InterPro"/>
</dbReference>
<gene>
    <name evidence="2" type="ORF">SLEP1_g46513</name>
</gene>
<organism evidence="2 3">
    <name type="scientific">Rubroshorea leprosula</name>
    <dbReference type="NCBI Taxonomy" id="152421"/>
    <lineage>
        <taxon>Eukaryota</taxon>
        <taxon>Viridiplantae</taxon>
        <taxon>Streptophyta</taxon>
        <taxon>Embryophyta</taxon>
        <taxon>Tracheophyta</taxon>
        <taxon>Spermatophyta</taxon>
        <taxon>Magnoliopsida</taxon>
        <taxon>eudicotyledons</taxon>
        <taxon>Gunneridae</taxon>
        <taxon>Pentapetalae</taxon>
        <taxon>rosids</taxon>
        <taxon>malvids</taxon>
        <taxon>Malvales</taxon>
        <taxon>Dipterocarpaceae</taxon>
        <taxon>Rubroshorea</taxon>
    </lineage>
</organism>
<dbReference type="Proteomes" id="UP001054252">
    <property type="component" value="Unassembled WGS sequence"/>
</dbReference>
<dbReference type="Pfam" id="PF00407">
    <property type="entry name" value="Bet_v_1"/>
    <property type="match status" value="1"/>
</dbReference>